<feature type="coiled-coil region" evidence="1">
    <location>
        <begin position="176"/>
        <end position="242"/>
    </location>
</feature>
<dbReference type="EMBL" id="UZAE01013793">
    <property type="protein sequence ID" value="VDO11334.1"/>
    <property type="molecule type" value="Genomic_DNA"/>
</dbReference>
<dbReference type="Proteomes" id="UP000278807">
    <property type="component" value="Unassembled WGS sequence"/>
</dbReference>
<dbReference type="STRING" id="102285.A0A0R3TVE7"/>
<accession>A0A0R3TVE7</accession>
<reference evidence="4" key="1">
    <citation type="submission" date="2017-02" db="UniProtKB">
        <authorList>
            <consortium name="WormBaseParasite"/>
        </authorList>
    </citation>
    <scope>IDENTIFICATION</scope>
</reference>
<keyword evidence="1" id="KW-0175">Coiled coil</keyword>
<gene>
    <name evidence="2" type="ORF">HNAJ_LOCUS11781</name>
</gene>
<sequence length="447" mass="53457">MSSGSKSHKYGKLINAITLRHLQRVKSEFGEELEVRRKKLADIFEREKEGYEKTYQDLLRVKEVARKEAVIDLANKMQQLIQAKTMEIAKRESTEYFNKSNEDYRLCKPIIFNALTKQDQEAINEYKKQQKAYEKTRELQLLQQGDNLTAKLFADDENRTKSRTGNRCQYRNELLKQIYENERDRELIKIEEAEEKKALEEVVQTENETQKQEELASKQQLYENLKTQVEEMMLKKEREKEREVEIGRLISQNWMSIPSSESNRKNVEDLKNQAKSFLEYQQRIRDHQNIRELVLDKMVLETAEKIRLERSERENARKCYLRKLEKSNNESNRQADLEKVLNRPIQRAQEIEEAAKELAKIQQRDDELEKRSKSLKEAKRAELRMNLEKQMQELSLRRKQEEEEEEKKLEEGKMEECLRKCQRCICDSVNLDVYSLHPWRKAALKKS</sequence>
<proteinExistence type="predicted"/>
<dbReference type="OrthoDB" id="6267958at2759"/>
<evidence type="ECO:0000256" key="1">
    <source>
        <dbReference type="SAM" id="Coils"/>
    </source>
</evidence>
<evidence type="ECO:0000313" key="2">
    <source>
        <dbReference type="EMBL" id="VDO11334.1"/>
    </source>
</evidence>
<feature type="coiled-coil region" evidence="1">
    <location>
        <begin position="351"/>
        <end position="420"/>
    </location>
</feature>
<organism evidence="4">
    <name type="scientific">Rodentolepis nana</name>
    <name type="common">Dwarf tapeworm</name>
    <name type="synonym">Hymenolepis nana</name>
    <dbReference type="NCBI Taxonomy" id="102285"/>
    <lineage>
        <taxon>Eukaryota</taxon>
        <taxon>Metazoa</taxon>
        <taxon>Spiralia</taxon>
        <taxon>Lophotrochozoa</taxon>
        <taxon>Platyhelminthes</taxon>
        <taxon>Cestoda</taxon>
        <taxon>Eucestoda</taxon>
        <taxon>Cyclophyllidea</taxon>
        <taxon>Hymenolepididae</taxon>
        <taxon>Rodentolepis</taxon>
    </lineage>
</organism>
<name>A0A0R3TVE7_RODNA</name>
<reference evidence="2 3" key="2">
    <citation type="submission" date="2018-11" db="EMBL/GenBank/DDBJ databases">
        <authorList>
            <consortium name="Pathogen Informatics"/>
        </authorList>
    </citation>
    <scope>NUCLEOTIDE SEQUENCE [LARGE SCALE GENOMIC DNA]</scope>
</reference>
<dbReference type="AlphaFoldDB" id="A0A0R3TVE7"/>
<dbReference type="WBParaSite" id="HNAJ_0001179201-mRNA-1">
    <property type="protein sequence ID" value="HNAJ_0001179201-mRNA-1"/>
    <property type="gene ID" value="HNAJ_0001179201"/>
</dbReference>
<evidence type="ECO:0000313" key="4">
    <source>
        <dbReference type="WBParaSite" id="HNAJ_0001179201-mRNA-1"/>
    </source>
</evidence>
<keyword evidence="3" id="KW-1185">Reference proteome</keyword>
<protein>
    <submittedName>
        <fullName evidence="4">TPH domain-containing protein</fullName>
    </submittedName>
</protein>
<evidence type="ECO:0000313" key="3">
    <source>
        <dbReference type="Proteomes" id="UP000278807"/>
    </source>
</evidence>
<feature type="coiled-coil region" evidence="1">
    <location>
        <begin position="41"/>
        <end position="68"/>
    </location>
</feature>